<dbReference type="Proteomes" id="UP001176960">
    <property type="component" value="Unassembled WGS sequence"/>
</dbReference>
<name>A0AA35Y2S0_9PROT</name>
<reference evidence="1" key="1">
    <citation type="submission" date="2023-03" db="EMBL/GenBank/DDBJ databases">
        <authorList>
            <person name="Cleenwerck I."/>
        </authorList>
    </citation>
    <scope>NUCLEOTIDE SEQUENCE</scope>
    <source>
        <strain evidence="1">LMG 32879</strain>
    </source>
</reference>
<dbReference type="RefSeq" id="WP_289843422.1">
    <property type="nucleotide sequence ID" value="NZ_CATKSH010000002.1"/>
</dbReference>
<evidence type="ECO:0000313" key="2">
    <source>
        <dbReference type="Proteomes" id="UP001176960"/>
    </source>
</evidence>
<gene>
    <name evidence="1" type="ORF">LMG32879_000356</name>
</gene>
<comment type="caution">
    <text evidence="1">The sequence shown here is derived from an EMBL/GenBank/DDBJ whole genome shotgun (WGS) entry which is preliminary data.</text>
</comment>
<proteinExistence type="predicted"/>
<evidence type="ECO:0000313" key="1">
    <source>
        <dbReference type="EMBL" id="CAI9119539.1"/>
    </source>
</evidence>
<sequence>MNRKFLRTCSLIATNGTDGAIDLSELRITFSVVHGVNTTPKTLLARVYNLSDESVALIKARYNKTISLSVGYGDRSDLLFAGTIRQFRFGRESPVDTYLDILAATNDDWYAEGGINHTLAEGWTHADAAQALAQAGSQSGITVGPMPTVPGSGGRPKVMYGHARDALRTVAANVCAFGRCDGSTINFFQPRQPSSSVAATESILLSPRTGLIGIPMQTEGGVQARCLLEPRMVPDAIVTIYSRNDTGHKTTINQEAIDAGVGINGGNYTINADGTASVEGLSATGQYRVAYAEHMGDTRGNDWSTTIVAIDVDASAVPGRSIITATD</sequence>
<dbReference type="AlphaFoldDB" id="A0AA35Y2S0"/>
<accession>A0AA35Y2S0</accession>
<organism evidence="1 2">
    <name type="scientific">Brytella acorum</name>
    <dbReference type="NCBI Taxonomy" id="2959299"/>
    <lineage>
        <taxon>Bacteria</taxon>
        <taxon>Pseudomonadati</taxon>
        <taxon>Pseudomonadota</taxon>
        <taxon>Alphaproteobacteria</taxon>
        <taxon>Acetobacterales</taxon>
        <taxon>Acetobacteraceae</taxon>
        <taxon>Brytella</taxon>
    </lineage>
</organism>
<keyword evidence="2" id="KW-1185">Reference proteome</keyword>
<protein>
    <submittedName>
        <fullName evidence="1">Uncharacterized protein</fullName>
    </submittedName>
</protein>
<dbReference type="EMBL" id="CATKSH010000002">
    <property type="protein sequence ID" value="CAI9119539.1"/>
    <property type="molecule type" value="Genomic_DNA"/>
</dbReference>